<organism evidence="2 3">
    <name type="scientific">Cotesia glomerata</name>
    <name type="common">Lepidopteran parasitic wasp</name>
    <name type="synonym">Apanteles glomeratus</name>
    <dbReference type="NCBI Taxonomy" id="32391"/>
    <lineage>
        <taxon>Eukaryota</taxon>
        <taxon>Metazoa</taxon>
        <taxon>Ecdysozoa</taxon>
        <taxon>Arthropoda</taxon>
        <taxon>Hexapoda</taxon>
        <taxon>Insecta</taxon>
        <taxon>Pterygota</taxon>
        <taxon>Neoptera</taxon>
        <taxon>Endopterygota</taxon>
        <taxon>Hymenoptera</taxon>
        <taxon>Apocrita</taxon>
        <taxon>Ichneumonoidea</taxon>
        <taxon>Braconidae</taxon>
        <taxon>Microgastrinae</taxon>
        <taxon>Cotesia</taxon>
    </lineage>
</organism>
<reference evidence="2 3" key="1">
    <citation type="journal article" date="2021" name="J. Hered.">
        <title>A chromosome-level genome assembly of the parasitoid wasp, Cotesia glomerata (Hymenoptera: Braconidae).</title>
        <authorList>
            <person name="Pinto B.J."/>
            <person name="Weis J.J."/>
            <person name="Gamble T."/>
            <person name="Ode P.J."/>
            <person name="Paul R."/>
            <person name="Zaspel J.M."/>
        </authorList>
    </citation>
    <scope>NUCLEOTIDE SEQUENCE [LARGE SCALE GENOMIC DNA]</scope>
    <source>
        <strain evidence="2">CgM1</strain>
    </source>
</reference>
<comment type="caution">
    <text evidence="2">The sequence shown here is derived from an EMBL/GenBank/DDBJ whole genome shotgun (WGS) entry which is preliminary data.</text>
</comment>
<sequence>MGRERKSLKPGGRPHEPEKHIHRHCRTEPVKSRRRSYQLSDFRYFRVTLSFAIGLRKASRVRWVSRGNPERLSAFGITGVSLWKRFLF</sequence>
<protein>
    <submittedName>
        <fullName evidence="2">Uncharacterized protein</fullName>
    </submittedName>
</protein>
<name>A0AAV7I9G9_COTGL</name>
<evidence type="ECO:0000313" key="2">
    <source>
        <dbReference type="EMBL" id="KAH0547312.1"/>
    </source>
</evidence>
<feature type="compositionally biased region" description="Basic and acidic residues" evidence="1">
    <location>
        <begin position="1"/>
        <end position="19"/>
    </location>
</feature>
<feature type="region of interest" description="Disordered" evidence="1">
    <location>
        <begin position="1"/>
        <end position="27"/>
    </location>
</feature>
<evidence type="ECO:0000256" key="1">
    <source>
        <dbReference type="SAM" id="MobiDB-lite"/>
    </source>
</evidence>
<proteinExistence type="predicted"/>
<dbReference type="Proteomes" id="UP000826195">
    <property type="component" value="Unassembled WGS sequence"/>
</dbReference>
<keyword evidence="3" id="KW-1185">Reference proteome</keyword>
<accession>A0AAV7I9G9</accession>
<dbReference type="EMBL" id="JAHXZJ010002237">
    <property type="protein sequence ID" value="KAH0547312.1"/>
    <property type="molecule type" value="Genomic_DNA"/>
</dbReference>
<gene>
    <name evidence="2" type="ORF">KQX54_018636</name>
</gene>
<dbReference type="AlphaFoldDB" id="A0AAV7I9G9"/>
<evidence type="ECO:0000313" key="3">
    <source>
        <dbReference type="Proteomes" id="UP000826195"/>
    </source>
</evidence>